<dbReference type="FunFam" id="3.40.30.10:FF:000001">
    <property type="entry name" value="Thioredoxin"/>
    <property type="match status" value="1"/>
</dbReference>
<protein>
    <recommendedName>
        <fullName evidence="6 7">Thioredoxin</fullName>
    </recommendedName>
</protein>
<keyword evidence="12" id="KW-1185">Reference proteome</keyword>
<evidence type="ECO:0000313" key="12">
    <source>
        <dbReference type="Proteomes" id="UP000320496"/>
    </source>
</evidence>
<dbReference type="KEGG" id="mri:Mal4_55150"/>
<feature type="site" description="Deprotonates C-terminal active site Cys" evidence="8">
    <location>
        <position position="27"/>
    </location>
</feature>
<dbReference type="InterPro" id="IPR017937">
    <property type="entry name" value="Thioredoxin_CS"/>
</dbReference>
<evidence type="ECO:0000256" key="6">
    <source>
        <dbReference type="NCBIfam" id="TIGR01068"/>
    </source>
</evidence>
<evidence type="ECO:0000256" key="4">
    <source>
        <dbReference type="ARBA" id="ARBA00023157"/>
    </source>
</evidence>
<evidence type="ECO:0000259" key="10">
    <source>
        <dbReference type="PROSITE" id="PS51352"/>
    </source>
</evidence>
<dbReference type="PIRSF" id="PIRSF000077">
    <property type="entry name" value="Thioredoxin"/>
    <property type="match status" value="1"/>
</dbReference>
<evidence type="ECO:0000256" key="5">
    <source>
        <dbReference type="ARBA" id="ARBA00023284"/>
    </source>
</evidence>
<dbReference type="NCBIfam" id="TIGR01068">
    <property type="entry name" value="thioredoxin"/>
    <property type="match status" value="1"/>
</dbReference>
<feature type="site" description="Contributes to redox potential value" evidence="8">
    <location>
        <position position="34"/>
    </location>
</feature>
<evidence type="ECO:0000256" key="8">
    <source>
        <dbReference type="PIRSR" id="PIRSR000077-1"/>
    </source>
</evidence>
<keyword evidence="3" id="KW-0249">Electron transport</keyword>
<feature type="active site" description="Nucleophile" evidence="8">
    <location>
        <position position="33"/>
    </location>
</feature>
<dbReference type="InterPro" id="IPR013766">
    <property type="entry name" value="Thioredoxin_domain"/>
</dbReference>
<evidence type="ECO:0000256" key="1">
    <source>
        <dbReference type="ARBA" id="ARBA00008987"/>
    </source>
</evidence>
<feature type="disulfide bond" description="Redox-active" evidence="9">
    <location>
        <begin position="33"/>
        <end position="36"/>
    </location>
</feature>
<dbReference type="RefSeq" id="WP_145372361.1">
    <property type="nucleotide sequence ID" value="NZ_CP036275.1"/>
</dbReference>
<proteinExistence type="inferred from homology"/>
<feature type="domain" description="Thioredoxin" evidence="10">
    <location>
        <begin position="1"/>
        <end position="108"/>
    </location>
</feature>
<dbReference type="GO" id="GO:0015035">
    <property type="term" value="F:protein-disulfide reductase activity"/>
    <property type="evidence" value="ECO:0007669"/>
    <property type="project" value="UniProtKB-UniRule"/>
</dbReference>
<dbReference type="Pfam" id="PF00085">
    <property type="entry name" value="Thioredoxin"/>
    <property type="match status" value="1"/>
</dbReference>
<dbReference type="PROSITE" id="PS00194">
    <property type="entry name" value="THIOREDOXIN_1"/>
    <property type="match status" value="1"/>
</dbReference>
<reference evidence="11 12" key="1">
    <citation type="submission" date="2019-02" db="EMBL/GenBank/DDBJ databases">
        <title>Deep-cultivation of Planctomycetes and their phenomic and genomic characterization uncovers novel biology.</title>
        <authorList>
            <person name="Wiegand S."/>
            <person name="Jogler M."/>
            <person name="Boedeker C."/>
            <person name="Pinto D."/>
            <person name="Vollmers J."/>
            <person name="Rivas-Marin E."/>
            <person name="Kohn T."/>
            <person name="Peeters S.H."/>
            <person name="Heuer A."/>
            <person name="Rast P."/>
            <person name="Oberbeckmann S."/>
            <person name="Bunk B."/>
            <person name="Jeske O."/>
            <person name="Meyerdierks A."/>
            <person name="Storesund J.E."/>
            <person name="Kallscheuer N."/>
            <person name="Luecker S."/>
            <person name="Lage O.M."/>
            <person name="Pohl T."/>
            <person name="Merkel B.J."/>
            <person name="Hornburger P."/>
            <person name="Mueller R.-W."/>
            <person name="Bruemmer F."/>
            <person name="Labrenz M."/>
            <person name="Spormann A.M."/>
            <person name="Op den Camp H."/>
            <person name="Overmann J."/>
            <person name="Amann R."/>
            <person name="Jetten M.S.M."/>
            <person name="Mascher T."/>
            <person name="Medema M.H."/>
            <person name="Devos D.P."/>
            <person name="Kaster A.-K."/>
            <person name="Ovreas L."/>
            <person name="Rohde M."/>
            <person name="Galperin M.Y."/>
            <person name="Jogler C."/>
        </authorList>
    </citation>
    <scope>NUCLEOTIDE SEQUENCE [LARGE SCALE GENOMIC DNA]</scope>
    <source>
        <strain evidence="11 12">Mal4</strain>
    </source>
</reference>
<dbReference type="PRINTS" id="PR00421">
    <property type="entry name" value="THIOREDOXIN"/>
</dbReference>
<gene>
    <name evidence="11" type="primary">trxA_5</name>
    <name evidence="11" type="ORF">Mal4_55150</name>
</gene>
<dbReference type="InterPro" id="IPR005746">
    <property type="entry name" value="Thioredoxin"/>
</dbReference>
<feature type="active site" description="Nucleophile" evidence="8">
    <location>
        <position position="36"/>
    </location>
</feature>
<organism evidence="11 12">
    <name type="scientific">Maioricimonas rarisocia</name>
    <dbReference type="NCBI Taxonomy" id="2528026"/>
    <lineage>
        <taxon>Bacteria</taxon>
        <taxon>Pseudomonadati</taxon>
        <taxon>Planctomycetota</taxon>
        <taxon>Planctomycetia</taxon>
        <taxon>Planctomycetales</taxon>
        <taxon>Planctomycetaceae</taxon>
        <taxon>Maioricimonas</taxon>
    </lineage>
</organism>
<keyword evidence="4 9" id="KW-1015">Disulfide bond</keyword>
<evidence type="ECO:0000256" key="9">
    <source>
        <dbReference type="PIRSR" id="PIRSR000077-4"/>
    </source>
</evidence>
<dbReference type="PANTHER" id="PTHR45663:SF11">
    <property type="entry name" value="GEO12009P1"/>
    <property type="match status" value="1"/>
</dbReference>
<dbReference type="InterPro" id="IPR036249">
    <property type="entry name" value="Thioredoxin-like_sf"/>
</dbReference>
<dbReference type="EMBL" id="CP036275">
    <property type="protein sequence ID" value="QDU41150.1"/>
    <property type="molecule type" value="Genomic_DNA"/>
</dbReference>
<dbReference type="Proteomes" id="UP000320496">
    <property type="component" value="Chromosome"/>
</dbReference>
<dbReference type="PANTHER" id="PTHR45663">
    <property type="entry name" value="GEO12009P1"/>
    <property type="match status" value="1"/>
</dbReference>
<name>A0A517ZF82_9PLAN</name>
<keyword evidence="5 9" id="KW-0676">Redox-active center</keyword>
<sequence length="108" mass="11878">MAGNVVELNDGNFSSEVLESDQPVLVDFWAPWCGPCRMLAPTVEELATDYAGKVRVGKLNTDEARQVAIQYQIQSIPTLMLFKGGEVVERTMGVQPKGNLSTLIDKHL</sequence>
<dbReference type="Gene3D" id="3.40.30.10">
    <property type="entry name" value="Glutaredoxin"/>
    <property type="match status" value="1"/>
</dbReference>
<keyword evidence="2" id="KW-0813">Transport</keyword>
<evidence type="ECO:0000256" key="7">
    <source>
        <dbReference type="PIRNR" id="PIRNR000077"/>
    </source>
</evidence>
<dbReference type="GO" id="GO:0045454">
    <property type="term" value="P:cell redox homeostasis"/>
    <property type="evidence" value="ECO:0007669"/>
    <property type="project" value="TreeGrafter"/>
</dbReference>
<dbReference type="GO" id="GO:0005829">
    <property type="term" value="C:cytosol"/>
    <property type="evidence" value="ECO:0007669"/>
    <property type="project" value="TreeGrafter"/>
</dbReference>
<evidence type="ECO:0000256" key="2">
    <source>
        <dbReference type="ARBA" id="ARBA00022448"/>
    </source>
</evidence>
<evidence type="ECO:0000313" key="11">
    <source>
        <dbReference type="EMBL" id="QDU41150.1"/>
    </source>
</evidence>
<dbReference type="OrthoDB" id="9790390at2"/>
<comment type="similarity">
    <text evidence="1 7">Belongs to the thioredoxin family.</text>
</comment>
<dbReference type="PROSITE" id="PS51352">
    <property type="entry name" value="THIOREDOXIN_2"/>
    <property type="match status" value="1"/>
</dbReference>
<evidence type="ECO:0000256" key="3">
    <source>
        <dbReference type="ARBA" id="ARBA00022982"/>
    </source>
</evidence>
<dbReference type="SUPFAM" id="SSF52833">
    <property type="entry name" value="Thioredoxin-like"/>
    <property type="match status" value="1"/>
</dbReference>
<feature type="site" description="Contributes to redox potential value" evidence="8">
    <location>
        <position position="35"/>
    </location>
</feature>
<accession>A0A517ZF82</accession>
<dbReference type="CDD" id="cd02947">
    <property type="entry name" value="TRX_family"/>
    <property type="match status" value="1"/>
</dbReference>
<dbReference type="AlphaFoldDB" id="A0A517ZF82"/>